<dbReference type="Gene3D" id="3.30.1200.10">
    <property type="entry name" value="YggU-like"/>
    <property type="match status" value="1"/>
</dbReference>
<proteinExistence type="inferred from homology"/>
<dbReference type="InterPro" id="IPR036591">
    <property type="entry name" value="YggU-like_sf"/>
</dbReference>
<gene>
    <name evidence="3" type="ORF">DMENIID0002_01370</name>
</gene>
<evidence type="ECO:0000313" key="3">
    <source>
        <dbReference type="EMBL" id="BFD45491.1"/>
    </source>
</evidence>
<dbReference type="SUPFAM" id="SSF69786">
    <property type="entry name" value="YggU-like"/>
    <property type="match status" value="1"/>
</dbReference>
<sequence length="112" mass="12986">MQYMSKIFNYNPNKKLAIIALKVKANAKTNKIGEFVIINNQYHLKLSIKAVPKDGKANDAIVNFLSKEWKICKNNFEIILGHTNILKLLAIKNIELDYLNLHLKHYIHKIEV</sequence>
<reference evidence="3" key="1">
    <citation type="submission" date="2024-01" db="EMBL/GenBank/DDBJ databases">
        <title>Sequencing the genomes of a sandfly, Sergentomyia squamirostris, and its two endosymbionts.</title>
        <authorList>
            <person name="Itokawa K."/>
            <person name="Sanjoba C."/>
        </authorList>
    </citation>
    <scope>NUCLEOTIDE SEQUENCE</scope>
    <source>
        <strain evidence="3">RiSSQ</strain>
    </source>
</reference>
<dbReference type="NCBIfam" id="NF002419">
    <property type="entry name" value="PRK01530.1"/>
    <property type="match status" value="1"/>
</dbReference>
<protein>
    <recommendedName>
        <fullName evidence="2">UPF0235 protein DMENIID0002_01370</fullName>
    </recommendedName>
</protein>
<evidence type="ECO:0000256" key="2">
    <source>
        <dbReference type="HAMAP-Rule" id="MF_00634"/>
    </source>
</evidence>
<dbReference type="EMBL" id="AP029170">
    <property type="protein sequence ID" value="BFD45491.1"/>
    <property type="molecule type" value="Genomic_DNA"/>
</dbReference>
<accession>A0AAT9G6M8</accession>
<dbReference type="InterPro" id="IPR003746">
    <property type="entry name" value="DUF167"/>
</dbReference>
<dbReference type="Pfam" id="PF02594">
    <property type="entry name" value="DUF167"/>
    <property type="match status" value="1"/>
</dbReference>
<dbReference type="AlphaFoldDB" id="A0AAT9G6M8"/>
<dbReference type="HAMAP" id="MF_00634">
    <property type="entry name" value="UPF0235"/>
    <property type="match status" value="1"/>
</dbReference>
<comment type="similarity">
    <text evidence="1 2">Belongs to the UPF0235 family.</text>
</comment>
<name>A0AAT9G6M8_9RICK</name>
<dbReference type="NCBIfam" id="TIGR00251">
    <property type="entry name" value="DUF167 family protein"/>
    <property type="match status" value="1"/>
</dbReference>
<organism evidence="3">
    <name type="scientific">Candidatus Tisiphia endosymbiont of Sergentomyia squamirostris</name>
    <dbReference type="NCBI Taxonomy" id="3113639"/>
    <lineage>
        <taxon>Bacteria</taxon>
        <taxon>Pseudomonadati</taxon>
        <taxon>Pseudomonadota</taxon>
        <taxon>Alphaproteobacteria</taxon>
        <taxon>Rickettsiales</taxon>
        <taxon>Rickettsiaceae</taxon>
        <taxon>Rickettsieae</taxon>
        <taxon>Candidatus Tisiphia</taxon>
    </lineage>
</organism>
<evidence type="ECO:0000256" key="1">
    <source>
        <dbReference type="ARBA" id="ARBA00010364"/>
    </source>
</evidence>
<dbReference type="SMART" id="SM01152">
    <property type="entry name" value="DUF167"/>
    <property type="match status" value="1"/>
</dbReference>